<dbReference type="EMBL" id="BSRI01000002">
    <property type="protein sequence ID" value="GLV61121.1"/>
    <property type="molecule type" value="Genomic_DNA"/>
</dbReference>
<sequence length="134" mass="14992">MSHLDRAGHRASLSPFFLAATLARSQQHQGLTNAQIAVLLQCSLDSLTHLRLCRLPATDQELAHIAHRFHVDQATLSSQKTPTLIDYKQRLPIRRSAAFVLSFSSSHDSSSVPNIRPSPCDNFTQRLYTSRETI</sequence>
<evidence type="ECO:0008006" key="3">
    <source>
        <dbReference type="Google" id="ProtNLM"/>
    </source>
</evidence>
<accession>A0ABQ6G3L8</accession>
<gene>
    <name evidence="1" type="ORF">KDH_79380</name>
</gene>
<proteinExistence type="predicted"/>
<comment type="caution">
    <text evidence="1">The sequence shown here is derived from an EMBL/GenBank/DDBJ whole genome shotgun (WGS) entry which is preliminary data.</text>
</comment>
<protein>
    <recommendedName>
        <fullName evidence="3">HTH cro/C1-type domain-containing protein</fullName>
    </recommendedName>
</protein>
<dbReference type="RefSeq" id="WP_338258426.1">
    <property type="nucleotide sequence ID" value="NZ_BSRI01000002.1"/>
</dbReference>
<name>A0ABQ6G3L8_9CHLR</name>
<reference evidence="1 2" key="1">
    <citation type="submission" date="2023-02" db="EMBL/GenBank/DDBJ databases">
        <title>Dictyobacter halimunensis sp. nov., a new member of the class Ktedonobacteria from forest soil in a geothermal area.</title>
        <authorList>
            <person name="Rachmania M.K."/>
            <person name="Ningsih F."/>
            <person name="Sakai Y."/>
            <person name="Yabe S."/>
            <person name="Yokota A."/>
            <person name="Sjamsuridzal W."/>
        </authorList>
    </citation>
    <scope>NUCLEOTIDE SEQUENCE [LARGE SCALE GENOMIC DNA]</scope>
    <source>
        <strain evidence="1 2">S3.2.2.5</strain>
    </source>
</reference>
<organism evidence="1 2">
    <name type="scientific">Dictyobacter halimunensis</name>
    <dbReference type="NCBI Taxonomy" id="3026934"/>
    <lineage>
        <taxon>Bacteria</taxon>
        <taxon>Bacillati</taxon>
        <taxon>Chloroflexota</taxon>
        <taxon>Ktedonobacteria</taxon>
        <taxon>Ktedonobacterales</taxon>
        <taxon>Dictyobacteraceae</taxon>
        <taxon>Dictyobacter</taxon>
    </lineage>
</organism>
<keyword evidence="2" id="KW-1185">Reference proteome</keyword>
<evidence type="ECO:0000313" key="1">
    <source>
        <dbReference type="EMBL" id="GLV61121.1"/>
    </source>
</evidence>
<evidence type="ECO:0000313" key="2">
    <source>
        <dbReference type="Proteomes" id="UP001344906"/>
    </source>
</evidence>
<dbReference type="Proteomes" id="UP001344906">
    <property type="component" value="Unassembled WGS sequence"/>
</dbReference>